<keyword evidence="1" id="KW-1133">Transmembrane helix</keyword>
<name>A0A936ZE94_9BURK</name>
<gene>
    <name evidence="2" type="ORF">JI739_03150</name>
</gene>
<evidence type="ECO:0008006" key="4">
    <source>
        <dbReference type="Google" id="ProtNLM"/>
    </source>
</evidence>
<proteinExistence type="predicted"/>
<feature type="transmembrane region" description="Helical" evidence="1">
    <location>
        <begin position="113"/>
        <end position="133"/>
    </location>
</feature>
<dbReference type="AlphaFoldDB" id="A0A936ZE94"/>
<evidence type="ECO:0000313" key="3">
    <source>
        <dbReference type="Proteomes" id="UP000613011"/>
    </source>
</evidence>
<protein>
    <recommendedName>
        <fullName evidence="4">ZIP Zinc transporter</fullName>
    </recommendedName>
</protein>
<evidence type="ECO:0000313" key="2">
    <source>
        <dbReference type="EMBL" id="MBL0419337.1"/>
    </source>
</evidence>
<feature type="transmembrane region" description="Helical" evidence="1">
    <location>
        <begin position="168"/>
        <end position="186"/>
    </location>
</feature>
<reference evidence="2" key="1">
    <citation type="submission" date="2021-01" db="EMBL/GenBank/DDBJ databases">
        <title>Ramlibacter sp. strain AW1 16S ribosomal RNA gene Genome sequencing and assembly.</title>
        <authorList>
            <person name="Kang M."/>
        </authorList>
    </citation>
    <scope>NUCLEOTIDE SEQUENCE</scope>
    <source>
        <strain evidence="2">AW1</strain>
    </source>
</reference>
<feature type="transmembrane region" description="Helical" evidence="1">
    <location>
        <begin position="73"/>
        <end position="92"/>
    </location>
</feature>
<dbReference type="RefSeq" id="WP_201682378.1">
    <property type="nucleotide sequence ID" value="NZ_JAEQNA010000001.1"/>
</dbReference>
<dbReference type="Proteomes" id="UP000613011">
    <property type="component" value="Unassembled WGS sequence"/>
</dbReference>
<feature type="transmembrane region" description="Helical" evidence="1">
    <location>
        <begin position="222"/>
        <end position="239"/>
    </location>
</feature>
<keyword evidence="1" id="KW-0812">Transmembrane</keyword>
<sequence>MLLESLLAFLLATVHLVARGTVALSGPPRSVWLSTAGGISVAYVFLHLLPELHEGQHHLQERGALGVVPGQSAIYLVALGGLVLFYGLEHLADRSRSNERRRGQPDSTSAGAFWLHVASFGLYNLAIGYLLVHGERDNLLLYGVAMGLHFVVNDHSLREHHKGRYDRLGRWLLAAAVLGGWALGLATEVSELSVKMLIAVLAGGVILNVVKEELPQERESRFGAFLGGAALYGAVLLAAT</sequence>
<keyword evidence="3" id="KW-1185">Reference proteome</keyword>
<evidence type="ECO:0000256" key="1">
    <source>
        <dbReference type="SAM" id="Phobius"/>
    </source>
</evidence>
<comment type="caution">
    <text evidence="2">The sequence shown here is derived from an EMBL/GenBank/DDBJ whole genome shotgun (WGS) entry which is preliminary data.</text>
</comment>
<keyword evidence="1" id="KW-0472">Membrane</keyword>
<feature type="transmembrane region" description="Helical" evidence="1">
    <location>
        <begin position="192"/>
        <end position="210"/>
    </location>
</feature>
<accession>A0A936ZE94</accession>
<dbReference type="EMBL" id="JAEQNA010000001">
    <property type="protein sequence ID" value="MBL0419337.1"/>
    <property type="molecule type" value="Genomic_DNA"/>
</dbReference>
<organism evidence="2 3">
    <name type="scientific">Ramlibacter aurantiacus</name>
    <dbReference type="NCBI Taxonomy" id="2801330"/>
    <lineage>
        <taxon>Bacteria</taxon>
        <taxon>Pseudomonadati</taxon>
        <taxon>Pseudomonadota</taxon>
        <taxon>Betaproteobacteria</taxon>
        <taxon>Burkholderiales</taxon>
        <taxon>Comamonadaceae</taxon>
        <taxon>Ramlibacter</taxon>
    </lineage>
</organism>